<evidence type="ECO:0000313" key="6">
    <source>
        <dbReference type="EMBL" id="MDT0574697.1"/>
    </source>
</evidence>
<dbReference type="InterPro" id="IPR001029">
    <property type="entry name" value="Flagellin_N"/>
</dbReference>
<keyword evidence="6" id="KW-0966">Cell projection</keyword>
<evidence type="ECO:0000256" key="1">
    <source>
        <dbReference type="ARBA" id="ARBA00004365"/>
    </source>
</evidence>
<feature type="domain" description="Flagellin N-terminal" evidence="5">
    <location>
        <begin position="13"/>
        <end position="144"/>
    </location>
</feature>
<reference evidence="6 7" key="1">
    <citation type="submission" date="2023-09" db="EMBL/GenBank/DDBJ databases">
        <authorList>
            <person name="Rey-Velasco X."/>
        </authorList>
    </citation>
    <scope>NUCLEOTIDE SEQUENCE [LARGE SCALE GENOMIC DNA]</scope>
    <source>
        <strain evidence="6 7">F390</strain>
    </source>
</reference>
<dbReference type="Gene3D" id="1.20.1330.10">
    <property type="entry name" value="f41 fragment of flagellin, N-terminal domain"/>
    <property type="match status" value="1"/>
</dbReference>
<name>A0ABU2ZH07_9SPHN</name>
<keyword evidence="6" id="KW-0969">Cilium</keyword>
<evidence type="ECO:0000313" key="7">
    <source>
        <dbReference type="Proteomes" id="UP001259803"/>
    </source>
</evidence>
<keyword evidence="6" id="KW-0282">Flagellum</keyword>
<keyword evidence="7" id="KW-1185">Reference proteome</keyword>
<accession>A0ABU2ZH07</accession>
<evidence type="ECO:0000256" key="3">
    <source>
        <dbReference type="ARBA" id="ARBA00005709"/>
    </source>
</evidence>
<comment type="caution">
    <text evidence="6">The sequence shown here is derived from an EMBL/GenBank/DDBJ whole genome shotgun (WGS) entry which is preliminary data.</text>
</comment>
<comment type="similarity">
    <text evidence="3">Belongs to the bacterial flagellin family.</text>
</comment>
<comment type="subcellular location">
    <subcellularLocation>
        <location evidence="1">Bacterial flagellum</location>
    </subcellularLocation>
    <subcellularLocation>
        <location evidence="2">Secreted</location>
    </subcellularLocation>
</comment>
<proteinExistence type="inferred from homology"/>
<dbReference type="SUPFAM" id="SSF64518">
    <property type="entry name" value="Phase 1 flagellin"/>
    <property type="match status" value="1"/>
</dbReference>
<evidence type="ECO:0000256" key="2">
    <source>
        <dbReference type="ARBA" id="ARBA00004613"/>
    </source>
</evidence>
<evidence type="ECO:0000259" key="5">
    <source>
        <dbReference type="Pfam" id="PF00669"/>
    </source>
</evidence>
<dbReference type="InterPro" id="IPR001492">
    <property type="entry name" value="Flagellin"/>
</dbReference>
<gene>
    <name evidence="6" type="ORF">RM533_00705</name>
</gene>
<protein>
    <submittedName>
        <fullName evidence="6">Flagellar biosynthesis protein FlgL</fullName>
    </submittedName>
</protein>
<evidence type="ECO:0000256" key="4">
    <source>
        <dbReference type="ARBA" id="ARBA00023143"/>
    </source>
</evidence>
<dbReference type="PANTHER" id="PTHR42792">
    <property type="entry name" value="FLAGELLIN"/>
    <property type="match status" value="1"/>
</dbReference>
<sequence length="304" mass="31738">MISTGIGTAAFYTRSLREMTDLRRSTEALQTQLVTGERLARSSDDPVAASRLRTLDRADRLAQIDAANARRASSDLSLAASALQNLADDFTRARELATWAANDPLAPEQREIIGRELLSMVSSMVATANATDSSGNALFGGTATGPAYILDGAGNASYAGTPQNETLALGDGQSVARGITGPQFAEFEHAGVATDIFVHVKILGDALQGGAGGDIARAALAGFDEGMESLTRAQTLTGTRLAWIETVEARQVITSESRASEAAETGGVDPAAAVVRLKALLVVLEASQIGFARVGETSLFNIIR</sequence>
<keyword evidence="4" id="KW-0975">Bacterial flagellum</keyword>
<dbReference type="EMBL" id="JAVRHS010000001">
    <property type="protein sequence ID" value="MDT0574697.1"/>
    <property type="molecule type" value="Genomic_DNA"/>
</dbReference>
<organism evidence="6 7">
    <name type="scientific">Croceicoccus esteveae</name>
    <dbReference type="NCBI Taxonomy" id="3075597"/>
    <lineage>
        <taxon>Bacteria</taxon>
        <taxon>Pseudomonadati</taxon>
        <taxon>Pseudomonadota</taxon>
        <taxon>Alphaproteobacteria</taxon>
        <taxon>Sphingomonadales</taxon>
        <taxon>Erythrobacteraceae</taxon>
        <taxon>Croceicoccus</taxon>
    </lineage>
</organism>
<dbReference type="Proteomes" id="UP001259803">
    <property type="component" value="Unassembled WGS sequence"/>
</dbReference>
<dbReference type="RefSeq" id="WP_311339267.1">
    <property type="nucleotide sequence ID" value="NZ_JAVRHS010000001.1"/>
</dbReference>
<dbReference type="Pfam" id="PF00669">
    <property type="entry name" value="Flagellin_N"/>
    <property type="match status" value="1"/>
</dbReference>
<dbReference type="PANTHER" id="PTHR42792:SF1">
    <property type="entry name" value="FLAGELLAR HOOK-ASSOCIATED PROTEIN 3"/>
    <property type="match status" value="1"/>
</dbReference>